<keyword evidence="1" id="KW-1133">Transmembrane helix</keyword>
<comment type="caution">
    <text evidence="2">The sequence shown here is derived from an EMBL/GenBank/DDBJ whole genome shotgun (WGS) entry which is preliminary data.</text>
</comment>
<name>A0ABS4JCC1_9BACL</name>
<sequence length="738" mass="83496">MSKLARKKLILWITIGIILIGGITSLVFLYLPPSHKSIAGTDGTKMKFQTSGDKFLRYDGNGNWKEIFVKGVNLGATVPGYFPGEFPATEEDYLRWFKQIHEMGANVIRVYTIHNPVFYKSLVKYNRDKGENPLYFIQGVYSQEDQLIETKDALGGGIPKSFEQDIDKAVKAVYGDLDIPVNAGFAGGKYTANAGQYLMAWHIGTEWDPEMVENTNKVHAGLPPYLGKYFSATAQASPFESFLATMLDYAATKEHEYGWEHPATFTNWVTTDVIKHPGEPLFQEDMVSVDATHVKAVSWEAGYFAAYHVYPYYPDFFHLDKSFQTIPDGKGGFNTYKAYLRKLKAYYKDLPIMVTEYGVPSSIGVSHIGPSGRNQGGHSEAEQGKIDASLTQDIYDEGYAGSILFMWQDEWFKKTWNTMRLETPADRRSFWLNVLTNEKQFGLVAMGSGKSDQIIIDGKLDDWSKLPADQVKQWAKVAPGIKNMRVTHDEAYVYIGLDLDKTFDPNQSQIYLGSDTQSGGDQPKIEWPNQTLSDGLEDLIVIGKDEETQVKAAPSYDFHRRLYGDYGYWMLPKATAKDKVEFQPWKLAVSLSMTPPDTRSAHPFQDAVVGALKRGTTNRSSADFDSLTSWQYSGNQIELRIPWMLLGFSDPSSKQVIDYSALKTGRTFTTTKTEGITFVPWIVDRKTKKVESSNPNKATLDMKKQPQYTWNPWESVKYTEHLKAGYYDMKDIYAKLKK</sequence>
<dbReference type="RefSeq" id="WP_209858677.1">
    <property type="nucleotide sequence ID" value="NZ_JAGGLD010000001.1"/>
</dbReference>
<keyword evidence="1" id="KW-0472">Membrane</keyword>
<evidence type="ECO:0000313" key="3">
    <source>
        <dbReference type="Proteomes" id="UP001519288"/>
    </source>
</evidence>
<dbReference type="SUPFAM" id="SSF51445">
    <property type="entry name" value="(Trans)glycosidases"/>
    <property type="match status" value="1"/>
</dbReference>
<dbReference type="Proteomes" id="UP001519288">
    <property type="component" value="Unassembled WGS sequence"/>
</dbReference>
<dbReference type="InterPro" id="IPR017853">
    <property type="entry name" value="GH"/>
</dbReference>
<organism evidence="2 3">
    <name type="scientific">Paenibacillus shirakamiensis</name>
    <dbReference type="NCBI Taxonomy" id="1265935"/>
    <lineage>
        <taxon>Bacteria</taxon>
        <taxon>Bacillati</taxon>
        <taxon>Bacillota</taxon>
        <taxon>Bacilli</taxon>
        <taxon>Bacillales</taxon>
        <taxon>Paenibacillaceae</taxon>
        <taxon>Paenibacillus</taxon>
    </lineage>
</organism>
<reference evidence="2 3" key="1">
    <citation type="submission" date="2021-03" db="EMBL/GenBank/DDBJ databases">
        <title>Genomic Encyclopedia of Type Strains, Phase IV (KMG-IV): sequencing the most valuable type-strain genomes for metagenomic binning, comparative biology and taxonomic classification.</title>
        <authorList>
            <person name="Goeker M."/>
        </authorList>
    </citation>
    <scope>NUCLEOTIDE SEQUENCE [LARGE SCALE GENOMIC DNA]</scope>
    <source>
        <strain evidence="2 3">DSM 26806</strain>
    </source>
</reference>
<evidence type="ECO:0000313" key="2">
    <source>
        <dbReference type="EMBL" id="MBP1999377.1"/>
    </source>
</evidence>
<accession>A0ABS4JCC1</accession>
<evidence type="ECO:0008006" key="4">
    <source>
        <dbReference type="Google" id="ProtNLM"/>
    </source>
</evidence>
<keyword evidence="3" id="KW-1185">Reference proteome</keyword>
<feature type="transmembrane region" description="Helical" evidence="1">
    <location>
        <begin position="9"/>
        <end position="31"/>
    </location>
</feature>
<keyword evidence="1" id="KW-0812">Transmembrane</keyword>
<gene>
    <name evidence="2" type="ORF">J2Z69_000396</name>
</gene>
<proteinExistence type="predicted"/>
<evidence type="ECO:0000256" key="1">
    <source>
        <dbReference type="SAM" id="Phobius"/>
    </source>
</evidence>
<dbReference type="EMBL" id="JAGGLD010000001">
    <property type="protein sequence ID" value="MBP1999377.1"/>
    <property type="molecule type" value="Genomic_DNA"/>
</dbReference>
<dbReference type="Gene3D" id="3.20.20.80">
    <property type="entry name" value="Glycosidases"/>
    <property type="match status" value="1"/>
</dbReference>
<protein>
    <recommendedName>
        <fullName evidence="4">Family 2 glycosyl transferase</fullName>
    </recommendedName>
</protein>